<dbReference type="InterPro" id="IPR000623">
    <property type="entry name" value="Shikimate_kinase/TSH1"/>
</dbReference>
<dbReference type="RefSeq" id="XP_001422768.1">
    <property type="nucleotide sequence ID" value="XM_001422731.1"/>
</dbReference>
<proteinExistence type="inferred from homology"/>
<name>A4SBF7_OSTLU</name>
<evidence type="ECO:0000256" key="2">
    <source>
        <dbReference type="ARBA" id="ARBA00004842"/>
    </source>
</evidence>
<evidence type="ECO:0000256" key="8">
    <source>
        <dbReference type="ARBA" id="ARBA00022777"/>
    </source>
</evidence>
<evidence type="ECO:0000256" key="11">
    <source>
        <dbReference type="ARBA" id="ARBA00048567"/>
    </source>
</evidence>
<dbReference type="InterPro" id="IPR031322">
    <property type="entry name" value="Shikimate/glucono_kinase"/>
</dbReference>
<comment type="pathway">
    <text evidence="2">Metabolic intermediate biosynthesis; chorismate biosynthesis; chorismate from D-erythrose 4-phosphate and phosphoenolpyruvate: step 5/7.</text>
</comment>
<dbReference type="OrthoDB" id="197068at2759"/>
<keyword evidence="10" id="KW-0057">Aromatic amino acid biosynthesis</keyword>
<dbReference type="SUPFAM" id="SSF52540">
    <property type="entry name" value="P-loop containing nucleoside triphosphate hydrolases"/>
    <property type="match status" value="1"/>
</dbReference>
<organism evidence="12 13">
    <name type="scientific">Ostreococcus lucimarinus (strain CCE9901)</name>
    <dbReference type="NCBI Taxonomy" id="436017"/>
    <lineage>
        <taxon>Eukaryota</taxon>
        <taxon>Viridiplantae</taxon>
        <taxon>Chlorophyta</taxon>
        <taxon>Mamiellophyceae</taxon>
        <taxon>Mamiellales</taxon>
        <taxon>Bathycoccaceae</taxon>
        <taxon>Ostreococcus</taxon>
    </lineage>
</organism>
<feature type="non-terminal residue" evidence="12">
    <location>
        <position position="170"/>
    </location>
</feature>
<evidence type="ECO:0000313" key="12">
    <source>
        <dbReference type="EMBL" id="ABP01085.1"/>
    </source>
</evidence>
<dbReference type="AlphaFoldDB" id="A4SBF7"/>
<evidence type="ECO:0000256" key="1">
    <source>
        <dbReference type="ARBA" id="ARBA00002641"/>
    </source>
</evidence>
<keyword evidence="6" id="KW-0808">Transferase</keyword>
<keyword evidence="9" id="KW-0067">ATP-binding</keyword>
<dbReference type="Pfam" id="PF01202">
    <property type="entry name" value="SKI"/>
    <property type="match status" value="1"/>
</dbReference>
<evidence type="ECO:0000256" key="6">
    <source>
        <dbReference type="ARBA" id="ARBA00022679"/>
    </source>
</evidence>
<accession>A4SBF7</accession>
<keyword evidence="5" id="KW-0028">Amino-acid biosynthesis</keyword>
<reference evidence="12 13" key="1">
    <citation type="journal article" date="2007" name="Proc. Natl. Acad. Sci. U.S.A.">
        <title>The tiny eukaryote Ostreococcus provides genomic insights into the paradox of plankton speciation.</title>
        <authorList>
            <person name="Palenik B."/>
            <person name="Grimwood J."/>
            <person name="Aerts A."/>
            <person name="Rouze P."/>
            <person name="Salamov A."/>
            <person name="Putnam N."/>
            <person name="Dupont C."/>
            <person name="Jorgensen R."/>
            <person name="Derelle E."/>
            <person name="Rombauts S."/>
            <person name="Zhou K."/>
            <person name="Otillar R."/>
            <person name="Merchant S.S."/>
            <person name="Podell S."/>
            <person name="Gaasterland T."/>
            <person name="Napoli C."/>
            <person name="Gendler K."/>
            <person name="Manuell A."/>
            <person name="Tai V."/>
            <person name="Vallon O."/>
            <person name="Piganeau G."/>
            <person name="Jancek S."/>
            <person name="Heijde M."/>
            <person name="Jabbari K."/>
            <person name="Bowler C."/>
            <person name="Lohr M."/>
            <person name="Robbens S."/>
            <person name="Werner G."/>
            <person name="Dubchak I."/>
            <person name="Pazour G.J."/>
            <person name="Ren Q."/>
            <person name="Paulsen I."/>
            <person name="Delwiche C."/>
            <person name="Schmutz J."/>
            <person name="Rokhsar D."/>
            <person name="Van de Peer Y."/>
            <person name="Moreau H."/>
            <person name="Grigoriev I.V."/>
        </authorList>
    </citation>
    <scope>NUCLEOTIDE SEQUENCE [LARGE SCALE GENOMIC DNA]</scope>
    <source>
        <strain evidence="12 13">CCE9901</strain>
    </source>
</reference>
<evidence type="ECO:0000256" key="5">
    <source>
        <dbReference type="ARBA" id="ARBA00022605"/>
    </source>
</evidence>
<dbReference type="InterPro" id="IPR023000">
    <property type="entry name" value="Shikimate_kinase_CS"/>
</dbReference>
<dbReference type="PANTHER" id="PTHR21087">
    <property type="entry name" value="SHIKIMATE KINASE"/>
    <property type="match status" value="1"/>
</dbReference>
<protein>
    <recommendedName>
        <fullName evidence="4">shikimate kinase</fullName>
        <ecNumber evidence="4">2.7.1.71</ecNumber>
    </recommendedName>
</protein>
<comment type="similarity">
    <text evidence="3">Belongs to the shikimate kinase family.</text>
</comment>
<dbReference type="InterPro" id="IPR027417">
    <property type="entry name" value="P-loop_NTPase"/>
</dbReference>
<keyword evidence="8" id="KW-0418">Kinase</keyword>
<dbReference type="GO" id="GO:0008652">
    <property type="term" value="P:amino acid biosynthetic process"/>
    <property type="evidence" value="ECO:0007669"/>
    <property type="project" value="UniProtKB-KW"/>
</dbReference>
<dbReference type="PANTHER" id="PTHR21087:SF16">
    <property type="entry name" value="SHIKIMATE KINASE 1, CHLOROPLASTIC"/>
    <property type="match status" value="1"/>
</dbReference>
<dbReference type="Gramene" id="ABP01085">
    <property type="protein sequence ID" value="ABP01085"/>
    <property type="gene ID" value="OSTLU_10503"/>
</dbReference>
<dbReference type="HOGENOM" id="CLU_057607_2_3_1"/>
<dbReference type="GO" id="GO:0005829">
    <property type="term" value="C:cytosol"/>
    <property type="evidence" value="ECO:0007669"/>
    <property type="project" value="TreeGrafter"/>
</dbReference>
<evidence type="ECO:0000256" key="7">
    <source>
        <dbReference type="ARBA" id="ARBA00022741"/>
    </source>
</evidence>
<keyword evidence="13" id="KW-1185">Reference proteome</keyword>
<dbReference type="EMBL" id="CP000600">
    <property type="protein sequence ID" value="ABP01085.1"/>
    <property type="molecule type" value="Genomic_DNA"/>
</dbReference>
<dbReference type="Gene3D" id="3.40.50.300">
    <property type="entry name" value="P-loop containing nucleotide triphosphate hydrolases"/>
    <property type="match status" value="1"/>
</dbReference>
<sequence>VANKLADTSLFLIGIMGSGKSTVGASLAKALGYNHLDTDELIKSVTKKTPSELFAEAGESEFRAIESMILAEVAAYKRCVISTGGGIVCEKTNWMHLHNGVTVRLHGDSELLARRVLADGVEKRPLLSGDTSGEEQPTIDSIVAKINALLETRETMYKQADITVPLGARD</sequence>
<dbReference type="GeneID" id="5006825"/>
<dbReference type="GO" id="GO:0009423">
    <property type="term" value="P:chorismate biosynthetic process"/>
    <property type="evidence" value="ECO:0007669"/>
    <property type="project" value="UniProtKB-UniPathway"/>
</dbReference>
<dbReference type="Proteomes" id="UP000001568">
    <property type="component" value="Chromosome 20"/>
</dbReference>
<comment type="catalytic activity">
    <reaction evidence="11">
        <text>shikimate + ATP = 3-phosphoshikimate + ADP + H(+)</text>
        <dbReference type="Rhea" id="RHEA:13121"/>
        <dbReference type="ChEBI" id="CHEBI:15378"/>
        <dbReference type="ChEBI" id="CHEBI:30616"/>
        <dbReference type="ChEBI" id="CHEBI:36208"/>
        <dbReference type="ChEBI" id="CHEBI:145989"/>
        <dbReference type="ChEBI" id="CHEBI:456216"/>
        <dbReference type="EC" id="2.7.1.71"/>
    </reaction>
</comment>
<dbReference type="GO" id="GO:0009073">
    <property type="term" value="P:aromatic amino acid family biosynthetic process"/>
    <property type="evidence" value="ECO:0007669"/>
    <property type="project" value="UniProtKB-KW"/>
</dbReference>
<dbReference type="CDD" id="cd00464">
    <property type="entry name" value="SK"/>
    <property type="match status" value="1"/>
</dbReference>
<dbReference type="HAMAP" id="MF_00109">
    <property type="entry name" value="Shikimate_kinase"/>
    <property type="match status" value="1"/>
</dbReference>
<comment type="function">
    <text evidence="1">Catalyzes the specific phosphorylation of the 3-hydroxyl group of shikimic acid using ATP as a cosubstrate.</text>
</comment>
<dbReference type="OMA" id="YYNQADV"/>
<evidence type="ECO:0000256" key="10">
    <source>
        <dbReference type="ARBA" id="ARBA00023141"/>
    </source>
</evidence>
<evidence type="ECO:0000256" key="4">
    <source>
        <dbReference type="ARBA" id="ARBA00012154"/>
    </source>
</evidence>
<keyword evidence="7" id="KW-0547">Nucleotide-binding</keyword>
<dbReference type="EC" id="2.7.1.71" evidence="4"/>
<dbReference type="KEGG" id="olu:OSTLU_10503"/>
<dbReference type="PROSITE" id="PS01128">
    <property type="entry name" value="SHIKIMATE_KINASE"/>
    <property type="match status" value="1"/>
</dbReference>
<dbReference type="STRING" id="436017.A4SBF7"/>
<dbReference type="UniPathway" id="UPA00053">
    <property type="reaction ID" value="UER00088"/>
</dbReference>
<evidence type="ECO:0000256" key="3">
    <source>
        <dbReference type="ARBA" id="ARBA00006997"/>
    </source>
</evidence>
<gene>
    <name evidence="12" type="ORF">OSTLU_10503</name>
</gene>
<evidence type="ECO:0000256" key="9">
    <source>
        <dbReference type="ARBA" id="ARBA00022840"/>
    </source>
</evidence>
<dbReference type="eggNOG" id="ENOG502QTKR">
    <property type="taxonomic scope" value="Eukaryota"/>
</dbReference>
<evidence type="ECO:0000313" key="13">
    <source>
        <dbReference type="Proteomes" id="UP000001568"/>
    </source>
</evidence>
<dbReference type="GO" id="GO:0004765">
    <property type="term" value="F:shikimate kinase activity"/>
    <property type="evidence" value="ECO:0007669"/>
    <property type="project" value="UniProtKB-EC"/>
</dbReference>
<dbReference type="GO" id="GO:0005524">
    <property type="term" value="F:ATP binding"/>
    <property type="evidence" value="ECO:0007669"/>
    <property type="project" value="UniProtKB-KW"/>
</dbReference>
<dbReference type="PRINTS" id="PR01100">
    <property type="entry name" value="SHIKIMTKNASE"/>
</dbReference>
<feature type="non-terminal residue" evidence="12">
    <location>
        <position position="1"/>
    </location>
</feature>